<evidence type="ECO:0000256" key="1">
    <source>
        <dbReference type="SAM" id="MobiDB-lite"/>
    </source>
</evidence>
<reference evidence="2 3" key="1">
    <citation type="submission" date="2020-08" db="EMBL/GenBank/DDBJ databases">
        <title>Plant Genome Project.</title>
        <authorList>
            <person name="Zhang R.-G."/>
        </authorList>
    </citation>
    <scope>NUCLEOTIDE SEQUENCE [LARGE SCALE GENOMIC DNA]</scope>
    <source>
        <tissue evidence="2">Rhizome</tissue>
    </source>
</reference>
<evidence type="ECO:0000313" key="3">
    <source>
        <dbReference type="Proteomes" id="UP000734854"/>
    </source>
</evidence>
<sequence>MKSRINDKLIDNKTVEDEEEVSVEGEGISKAAAAAKSPQVEATNADMERAWARRQGKAMTMDLHSLPS</sequence>
<comment type="caution">
    <text evidence="2">The sequence shown here is derived from an EMBL/GenBank/DDBJ whole genome shotgun (WGS) entry which is preliminary data.</text>
</comment>
<feature type="region of interest" description="Disordered" evidence="1">
    <location>
        <begin position="16"/>
        <end position="44"/>
    </location>
</feature>
<proteinExistence type="predicted"/>
<dbReference type="Proteomes" id="UP000734854">
    <property type="component" value="Unassembled WGS sequence"/>
</dbReference>
<evidence type="ECO:0000313" key="2">
    <source>
        <dbReference type="EMBL" id="KAG6527360.1"/>
    </source>
</evidence>
<gene>
    <name evidence="2" type="ORF">ZIOFF_009459</name>
</gene>
<accession>A0A8J5LNS7</accession>
<dbReference type="AlphaFoldDB" id="A0A8J5LNS7"/>
<organism evidence="2 3">
    <name type="scientific">Zingiber officinale</name>
    <name type="common">Ginger</name>
    <name type="synonym">Amomum zingiber</name>
    <dbReference type="NCBI Taxonomy" id="94328"/>
    <lineage>
        <taxon>Eukaryota</taxon>
        <taxon>Viridiplantae</taxon>
        <taxon>Streptophyta</taxon>
        <taxon>Embryophyta</taxon>
        <taxon>Tracheophyta</taxon>
        <taxon>Spermatophyta</taxon>
        <taxon>Magnoliopsida</taxon>
        <taxon>Liliopsida</taxon>
        <taxon>Zingiberales</taxon>
        <taxon>Zingiberaceae</taxon>
        <taxon>Zingiber</taxon>
    </lineage>
</organism>
<keyword evidence="3" id="KW-1185">Reference proteome</keyword>
<protein>
    <submittedName>
        <fullName evidence="2">Uncharacterized protein</fullName>
    </submittedName>
</protein>
<dbReference type="EMBL" id="JACMSC010000003">
    <property type="protein sequence ID" value="KAG6527360.1"/>
    <property type="molecule type" value="Genomic_DNA"/>
</dbReference>
<name>A0A8J5LNS7_ZINOF</name>